<reference evidence="2 3" key="1">
    <citation type="journal article" date="2015" name="Genome Announc.">
        <title>Draft Genome of the Euendolithic (true boring) Cyanobacterium Mastigocoleus testarum strain BC008.</title>
        <authorList>
            <person name="Guida B.S."/>
            <person name="Garcia-Pichel F."/>
        </authorList>
    </citation>
    <scope>NUCLEOTIDE SEQUENCE [LARGE SCALE GENOMIC DNA]</scope>
    <source>
        <strain evidence="2 3">BC008</strain>
    </source>
</reference>
<proteinExistence type="predicted"/>
<sequence length="360" mass="40017">MKKNLVTITTLITLGLIAFAKPALSNLNPLNIIVAIAGNVQIKRPQWTEYKPVSIGTLVNPSDKLRLTKGASVKVQCTNLDVWDLGSPGEFPISQACPSSRPVLRRPNSKTTFTRGGNDSTVPYPIIPRNTKILTGQPKLRWNPVAGVTKYQVRLFGPDVDWETSVNQPWVVYNDKEQPLKPGSRYWLTVATNNGVTTKNQDNGFTVMSEADSQRVKAEIAKLQQQGLKGEGNVLALAHLYRSNDLHADAIDLLSEFIQKSKSIQKSAVHQLLANTYQQVGLNLLSRQQYLTALELARTEKNLEAQAIIQGSLGEIDFSFNKLQDALRWYQAAQVGYQELGDRTKADELQQKVNQLKGRV</sequence>
<comment type="caution">
    <text evidence="2">The sequence shown here is derived from an EMBL/GenBank/DDBJ whole genome shotgun (WGS) entry which is preliminary data.</text>
</comment>
<organism evidence="2 3">
    <name type="scientific">Mastigocoleus testarum BC008</name>
    <dbReference type="NCBI Taxonomy" id="371196"/>
    <lineage>
        <taxon>Bacteria</taxon>
        <taxon>Bacillati</taxon>
        <taxon>Cyanobacteriota</taxon>
        <taxon>Cyanophyceae</taxon>
        <taxon>Nostocales</taxon>
        <taxon>Hapalosiphonaceae</taxon>
        <taxon>Mastigocoleus</taxon>
    </lineage>
</organism>
<dbReference type="InterPro" id="IPR011990">
    <property type="entry name" value="TPR-like_helical_dom_sf"/>
</dbReference>
<evidence type="ECO:0000256" key="1">
    <source>
        <dbReference type="SAM" id="MobiDB-lite"/>
    </source>
</evidence>
<name>A0A0V7ZTJ5_9CYAN</name>
<accession>A0A0V7ZTJ5</accession>
<dbReference type="Gene3D" id="1.25.40.10">
    <property type="entry name" value="Tetratricopeptide repeat domain"/>
    <property type="match status" value="1"/>
</dbReference>
<dbReference type="OrthoDB" id="459662at2"/>
<evidence type="ECO:0008006" key="4">
    <source>
        <dbReference type="Google" id="ProtNLM"/>
    </source>
</evidence>
<evidence type="ECO:0000313" key="3">
    <source>
        <dbReference type="Proteomes" id="UP000053372"/>
    </source>
</evidence>
<feature type="compositionally biased region" description="Polar residues" evidence="1">
    <location>
        <begin position="109"/>
        <end position="121"/>
    </location>
</feature>
<gene>
    <name evidence="2" type="ORF">BC008_43955</name>
</gene>
<dbReference type="Proteomes" id="UP000053372">
    <property type="component" value="Unassembled WGS sequence"/>
</dbReference>
<evidence type="ECO:0000313" key="2">
    <source>
        <dbReference type="EMBL" id="KST67713.1"/>
    </source>
</evidence>
<keyword evidence="3" id="KW-1185">Reference proteome</keyword>
<dbReference type="EMBL" id="LMTZ01000085">
    <property type="protein sequence ID" value="KST67713.1"/>
    <property type="molecule type" value="Genomic_DNA"/>
</dbReference>
<dbReference type="RefSeq" id="WP_027845657.1">
    <property type="nucleotide sequence ID" value="NZ_LMTZ01000085.1"/>
</dbReference>
<dbReference type="AlphaFoldDB" id="A0A0V7ZTJ5"/>
<dbReference type="SUPFAM" id="SSF48452">
    <property type="entry name" value="TPR-like"/>
    <property type="match status" value="1"/>
</dbReference>
<protein>
    <recommendedName>
        <fullName evidence="4">Tetratricopeptide repeat protein</fullName>
    </recommendedName>
</protein>
<feature type="region of interest" description="Disordered" evidence="1">
    <location>
        <begin position="102"/>
        <end position="121"/>
    </location>
</feature>